<feature type="domain" description="ABC transmembrane type-1" evidence="8">
    <location>
        <begin position="345"/>
        <end position="552"/>
    </location>
</feature>
<dbReference type="SUPFAM" id="SSF161098">
    <property type="entry name" value="MetI-like"/>
    <property type="match status" value="2"/>
</dbReference>
<comment type="subcellular location">
    <subcellularLocation>
        <location evidence="1 7">Cell membrane</location>
        <topology evidence="1 7">Multi-pass membrane protein</topology>
    </subcellularLocation>
</comment>
<feature type="transmembrane region" description="Helical" evidence="7">
    <location>
        <begin position="156"/>
        <end position="179"/>
    </location>
</feature>
<gene>
    <name evidence="9" type="ORF">GCM10011352_11620</name>
</gene>
<evidence type="ECO:0000256" key="3">
    <source>
        <dbReference type="ARBA" id="ARBA00022475"/>
    </source>
</evidence>
<evidence type="ECO:0000256" key="4">
    <source>
        <dbReference type="ARBA" id="ARBA00022692"/>
    </source>
</evidence>
<feature type="transmembrane region" description="Helical" evidence="7">
    <location>
        <begin position="303"/>
        <end position="323"/>
    </location>
</feature>
<evidence type="ECO:0000256" key="1">
    <source>
        <dbReference type="ARBA" id="ARBA00004651"/>
    </source>
</evidence>
<dbReference type="EMBL" id="BMIJ01000002">
    <property type="protein sequence ID" value="GGB87360.1"/>
    <property type="molecule type" value="Genomic_DNA"/>
</dbReference>
<feature type="domain" description="ABC transmembrane type-1" evidence="8">
    <location>
        <begin position="67"/>
        <end position="275"/>
    </location>
</feature>
<dbReference type="CDD" id="cd06261">
    <property type="entry name" value="TM_PBP2"/>
    <property type="match status" value="2"/>
</dbReference>
<organism evidence="9 10">
    <name type="scientific">Marinobacterium zhoushanense</name>
    <dbReference type="NCBI Taxonomy" id="1679163"/>
    <lineage>
        <taxon>Bacteria</taxon>
        <taxon>Pseudomonadati</taxon>
        <taxon>Pseudomonadota</taxon>
        <taxon>Gammaproteobacteria</taxon>
        <taxon>Oceanospirillales</taxon>
        <taxon>Oceanospirillaceae</taxon>
        <taxon>Marinobacterium</taxon>
    </lineage>
</organism>
<evidence type="ECO:0000256" key="5">
    <source>
        <dbReference type="ARBA" id="ARBA00022989"/>
    </source>
</evidence>
<comment type="similarity">
    <text evidence="7">Belongs to the binding-protein-dependent transport system permease family.</text>
</comment>
<dbReference type="RefSeq" id="WP_188746229.1">
    <property type="nucleotide sequence ID" value="NZ_BMIJ01000002.1"/>
</dbReference>
<dbReference type="Proteomes" id="UP000629025">
    <property type="component" value="Unassembled WGS sequence"/>
</dbReference>
<protein>
    <submittedName>
        <fullName evidence="9">Iron ABC transporter permease</fullName>
    </submittedName>
</protein>
<dbReference type="Pfam" id="PF00528">
    <property type="entry name" value="BPD_transp_1"/>
    <property type="match status" value="1"/>
</dbReference>
<feature type="transmembrane region" description="Helical" evidence="7">
    <location>
        <begin position="255"/>
        <end position="273"/>
    </location>
</feature>
<feature type="transmembrane region" description="Helical" evidence="7">
    <location>
        <begin position="420"/>
        <end position="441"/>
    </location>
</feature>
<evidence type="ECO:0000256" key="6">
    <source>
        <dbReference type="ARBA" id="ARBA00023136"/>
    </source>
</evidence>
<dbReference type="InterPro" id="IPR035906">
    <property type="entry name" value="MetI-like_sf"/>
</dbReference>
<feature type="transmembrane region" description="Helical" evidence="7">
    <location>
        <begin position="25"/>
        <end position="49"/>
    </location>
</feature>
<keyword evidence="10" id="KW-1185">Reference proteome</keyword>
<keyword evidence="4 7" id="KW-0812">Transmembrane</keyword>
<keyword evidence="3" id="KW-1003">Cell membrane</keyword>
<keyword evidence="2 7" id="KW-0813">Transport</keyword>
<evidence type="ECO:0000313" key="9">
    <source>
        <dbReference type="EMBL" id="GGB87360.1"/>
    </source>
</evidence>
<evidence type="ECO:0000256" key="7">
    <source>
        <dbReference type="RuleBase" id="RU363032"/>
    </source>
</evidence>
<feature type="transmembrane region" description="Helical" evidence="7">
    <location>
        <begin position="537"/>
        <end position="557"/>
    </location>
</feature>
<proteinExistence type="inferred from homology"/>
<feature type="transmembrane region" description="Helical" evidence="7">
    <location>
        <begin position="69"/>
        <end position="93"/>
    </location>
</feature>
<reference evidence="10" key="1">
    <citation type="journal article" date="2019" name="Int. J. Syst. Evol. Microbiol.">
        <title>The Global Catalogue of Microorganisms (GCM) 10K type strain sequencing project: providing services to taxonomists for standard genome sequencing and annotation.</title>
        <authorList>
            <consortium name="The Broad Institute Genomics Platform"/>
            <consortium name="The Broad Institute Genome Sequencing Center for Infectious Disease"/>
            <person name="Wu L."/>
            <person name="Ma J."/>
        </authorList>
    </citation>
    <scope>NUCLEOTIDE SEQUENCE [LARGE SCALE GENOMIC DNA]</scope>
    <source>
        <strain evidence="10">CGMCC 1.15341</strain>
    </source>
</reference>
<evidence type="ECO:0000259" key="8">
    <source>
        <dbReference type="PROSITE" id="PS50928"/>
    </source>
</evidence>
<evidence type="ECO:0000256" key="2">
    <source>
        <dbReference type="ARBA" id="ARBA00022448"/>
    </source>
</evidence>
<comment type="caution">
    <text evidence="9">The sequence shown here is derived from an EMBL/GenBank/DDBJ whole genome shotgun (WGS) entry which is preliminary data.</text>
</comment>
<feature type="transmembrane region" description="Helical" evidence="7">
    <location>
        <begin position="200"/>
        <end position="220"/>
    </location>
</feature>
<dbReference type="Gene3D" id="1.10.3720.10">
    <property type="entry name" value="MetI-like"/>
    <property type="match status" value="2"/>
</dbReference>
<feature type="transmembrane region" description="Helical" evidence="7">
    <location>
        <begin position="349"/>
        <end position="368"/>
    </location>
</feature>
<evidence type="ECO:0000313" key="10">
    <source>
        <dbReference type="Proteomes" id="UP000629025"/>
    </source>
</evidence>
<name>A0ABQ1K4F2_9GAMM</name>
<feature type="transmembrane region" description="Helical" evidence="7">
    <location>
        <begin position="388"/>
        <end position="408"/>
    </location>
</feature>
<dbReference type="PANTHER" id="PTHR30183">
    <property type="entry name" value="MOLYBDENUM TRANSPORT SYSTEM PERMEASE PROTEIN MODB"/>
    <property type="match status" value="1"/>
</dbReference>
<sequence length="563" mass="61673">MNTAVEPVLSAPRIRPQLRGLMPGWYGIGWGTAILVMLPVLAILWLALFPTENIWPHLASTVLPVYIKSTLILMAGTGALSVAIGVGTAWLVTLCHFPGRRVFEWALLLPFAIPAYVIAYLYTDLLEYAGPIQGLLRELFGWESARDYWFPEIRSMGGAILMLTLVLYPYVYLLARASFLEQSMSIRDASRMLGCTPWQSFIRVSLPIARPAIAVGLSLVSMETINDFGTVDYFAVKSMTAGIYDAWLNMGNVGAAAQIASLMMIFVVLLITLERVARARSRQYTSADRYRTIERYRLTPGRAWMCTLACTLPVLFGFLIPFVRLADMSLAHLDQFAENNFLDYARNSFTLSVSSALLALTIAIVLAYSKRLYANRPSLQIAARMSNLGYALPGAVLAIGVIVPLAAFDNGVDAFMRSHFGISTGLLLSGTPFALVFAYCVRFLAVSGGSVDSSLGKVTPNMDMAARSLGANSLRTLREVHLPLIKGGLLTAVLVVFVDCMKELPATLILRPFNYDTLATFVYQYASDERIEQCSPAALLIVLVGIIPVILLSRTITATRASS</sequence>
<keyword evidence="5 7" id="KW-1133">Transmembrane helix</keyword>
<dbReference type="PANTHER" id="PTHR30183:SF2">
    <property type="entry name" value="IRON UTILIZATION PROTEIN"/>
    <property type="match status" value="1"/>
</dbReference>
<accession>A0ABQ1K4F2</accession>
<dbReference type="InterPro" id="IPR000515">
    <property type="entry name" value="MetI-like"/>
</dbReference>
<keyword evidence="6 7" id="KW-0472">Membrane</keyword>
<feature type="transmembrane region" description="Helical" evidence="7">
    <location>
        <begin position="105"/>
        <end position="123"/>
    </location>
</feature>
<dbReference type="PROSITE" id="PS50928">
    <property type="entry name" value="ABC_TM1"/>
    <property type="match status" value="2"/>
</dbReference>